<evidence type="ECO:0000256" key="1">
    <source>
        <dbReference type="SAM" id="MobiDB-lite"/>
    </source>
</evidence>
<sequence>MVCESRSSSVSPKSDAKARRSTAKLFKKEAFPVTPSRTSNGSPRKTPRETEWTHRPPTDEQRKSNGRKVGRSLIMWNRKHPRLLPLLVFSSRECSSPMGTGPRMNDKLLLHLVYECHRQNIQLPWVDVAHRLRPGSSGEAVTQHMARLRGELLNEGHVVPPKTGKGADGASTDPMVRGYVKEQSDVDGSWNVREVYYDEKIDDLRSESRPSSSNSMDSFDEMNVSKEEPQGQTDAFSSPIMPGQVQEVACGRVGGFKEPSSLVTSFAESMGSSFGESMNSSFRESIMTSCESDYNADLMDYAGINTVNTGSMFNNTHLQLPDPFVDHSPAVLPAQRAAVDLTAPLVGTSSLYTMPTPQVDALGYQHHAANMLPLLTAPDGSTFVGVPAGTYFSCLGYVPSQMAAPVMPLYGYPERPLYPPHSGSFSTAFESQSGHFPTPGSSLVFHEGSELHEIDPVL</sequence>
<name>A0A084AYQ1_STACB</name>
<dbReference type="AlphaFoldDB" id="A0A084AYQ1"/>
<proteinExistence type="predicted"/>
<dbReference type="Proteomes" id="UP000028045">
    <property type="component" value="Unassembled WGS sequence"/>
</dbReference>
<feature type="compositionally biased region" description="Basic and acidic residues" evidence="1">
    <location>
        <begin position="46"/>
        <end position="63"/>
    </location>
</feature>
<dbReference type="HOGENOM" id="CLU_597403_0_0_1"/>
<evidence type="ECO:0000313" key="2">
    <source>
        <dbReference type="EMBL" id="KEY70430.1"/>
    </source>
</evidence>
<keyword evidence="3" id="KW-1185">Reference proteome</keyword>
<organism evidence="2 3">
    <name type="scientific">Stachybotrys chartarum (strain CBS 109288 / IBT 7711)</name>
    <name type="common">Toxic black mold</name>
    <name type="synonym">Stilbospora chartarum</name>
    <dbReference type="NCBI Taxonomy" id="1280523"/>
    <lineage>
        <taxon>Eukaryota</taxon>
        <taxon>Fungi</taxon>
        <taxon>Dikarya</taxon>
        <taxon>Ascomycota</taxon>
        <taxon>Pezizomycotina</taxon>
        <taxon>Sordariomycetes</taxon>
        <taxon>Hypocreomycetidae</taxon>
        <taxon>Hypocreales</taxon>
        <taxon>Stachybotryaceae</taxon>
        <taxon>Stachybotrys</taxon>
    </lineage>
</organism>
<evidence type="ECO:0000313" key="3">
    <source>
        <dbReference type="Proteomes" id="UP000028045"/>
    </source>
</evidence>
<dbReference type="OrthoDB" id="3903267at2759"/>
<feature type="region of interest" description="Disordered" evidence="1">
    <location>
        <begin position="203"/>
        <end position="239"/>
    </location>
</feature>
<accession>A0A084AYQ1</accession>
<feature type="region of interest" description="Disordered" evidence="1">
    <location>
        <begin position="1"/>
        <end position="70"/>
    </location>
</feature>
<dbReference type="EMBL" id="KL648443">
    <property type="protein sequence ID" value="KEY70430.1"/>
    <property type="molecule type" value="Genomic_DNA"/>
</dbReference>
<feature type="compositionally biased region" description="Polar residues" evidence="1">
    <location>
        <begin position="1"/>
        <end position="12"/>
    </location>
</feature>
<reference evidence="2 3" key="1">
    <citation type="journal article" date="2014" name="BMC Genomics">
        <title>Comparative genome sequencing reveals chemotype-specific gene clusters in the toxigenic black mold Stachybotrys.</title>
        <authorList>
            <person name="Semeiks J."/>
            <person name="Borek D."/>
            <person name="Otwinowski Z."/>
            <person name="Grishin N.V."/>
        </authorList>
    </citation>
    <scope>NUCLEOTIDE SEQUENCE [LARGE SCALE GENOMIC DNA]</scope>
    <source>
        <strain evidence="3">CBS 109288 / IBT 7711</strain>
    </source>
</reference>
<gene>
    <name evidence="2" type="ORF">S7711_11055</name>
</gene>
<protein>
    <submittedName>
        <fullName evidence="2">Uncharacterized protein</fullName>
    </submittedName>
</protein>